<organism evidence="2 3">
    <name type="scientific">Friedmanniomyces endolithicus</name>
    <dbReference type="NCBI Taxonomy" id="329885"/>
    <lineage>
        <taxon>Eukaryota</taxon>
        <taxon>Fungi</taxon>
        <taxon>Dikarya</taxon>
        <taxon>Ascomycota</taxon>
        <taxon>Pezizomycotina</taxon>
        <taxon>Dothideomycetes</taxon>
        <taxon>Dothideomycetidae</taxon>
        <taxon>Mycosphaerellales</taxon>
        <taxon>Teratosphaeriaceae</taxon>
        <taxon>Friedmanniomyces</taxon>
    </lineage>
</organism>
<name>A0A4V5N7M0_9PEZI</name>
<accession>A0A4V5N7M0</accession>
<protein>
    <submittedName>
        <fullName evidence="2">Uncharacterized protein</fullName>
    </submittedName>
</protein>
<proteinExistence type="predicted"/>
<dbReference type="OrthoDB" id="10462009at2759"/>
<comment type="caution">
    <text evidence="2">The sequence shown here is derived from an EMBL/GenBank/DDBJ whole genome shotgun (WGS) entry which is preliminary data.</text>
</comment>
<feature type="compositionally biased region" description="Acidic residues" evidence="1">
    <location>
        <begin position="188"/>
        <end position="231"/>
    </location>
</feature>
<dbReference type="AlphaFoldDB" id="A0A4V5N7M0"/>
<feature type="region of interest" description="Disordered" evidence="1">
    <location>
        <begin position="137"/>
        <end position="235"/>
    </location>
</feature>
<feature type="compositionally biased region" description="Basic and acidic residues" evidence="1">
    <location>
        <begin position="177"/>
        <end position="187"/>
    </location>
</feature>
<sequence>MEDCTPYCDDACHATGDPYLEHFQRVACRTRLVHVPGDRVAGPWRWVHARPSDQERARALARITAPLAHLPLFEVPDSPPRSPSARRRARPSRRADSATTRAGTVSSLSSSLAASAASREYRSALSEDNVRQAMEALTLGEKRDSERRVRFQATGSEDRLRGPVGGGQSGCGQAMVEARERVRAGKEEAEEWEVVEEEEQEEEQEEEEHEQESSDEESTDDESSDDEEWVLESDGMVVAQVVEFV</sequence>
<evidence type="ECO:0000256" key="1">
    <source>
        <dbReference type="SAM" id="MobiDB-lite"/>
    </source>
</evidence>
<feature type="compositionally biased region" description="Basic and acidic residues" evidence="1">
    <location>
        <begin position="140"/>
        <end position="149"/>
    </location>
</feature>
<evidence type="ECO:0000313" key="2">
    <source>
        <dbReference type="EMBL" id="TKA40179.1"/>
    </source>
</evidence>
<dbReference type="EMBL" id="NAJP01000034">
    <property type="protein sequence ID" value="TKA40179.1"/>
    <property type="molecule type" value="Genomic_DNA"/>
</dbReference>
<evidence type="ECO:0000313" key="3">
    <source>
        <dbReference type="Proteomes" id="UP000310066"/>
    </source>
</evidence>
<gene>
    <name evidence="2" type="ORF">B0A54_10784</name>
</gene>
<feature type="region of interest" description="Disordered" evidence="1">
    <location>
        <begin position="72"/>
        <end position="112"/>
    </location>
</feature>
<feature type="compositionally biased region" description="Low complexity" evidence="1">
    <location>
        <begin position="97"/>
        <end position="112"/>
    </location>
</feature>
<reference evidence="2 3" key="1">
    <citation type="submission" date="2017-03" db="EMBL/GenBank/DDBJ databases">
        <title>Genomes of endolithic fungi from Antarctica.</title>
        <authorList>
            <person name="Coleine C."/>
            <person name="Masonjones S."/>
            <person name="Stajich J.E."/>
        </authorList>
    </citation>
    <scope>NUCLEOTIDE SEQUENCE [LARGE SCALE GENOMIC DNA]</scope>
    <source>
        <strain evidence="2 3">CCFEE 5311</strain>
    </source>
</reference>
<dbReference type="Proteomes" id="UP000310066">
    <property type="component" value="Unassembled WGS sequence"/>
</dbReference>